<reference evidence="2" key="1">
    <citation type="submission" date="2020-02" db="EMBL/GenBank/DDBJ databases">
        <authorList>
            <person name="Palmer J.M."/>
        </authorList>
    </citation>
    <scope>NUCLEOTIDE SEQUENCE</scope>
    <source>
        <strain evidence="2">EPUS1.4</strain>
        <tissue evidence="2">Thallus</tissue>
    </source>
</reference>
<dbReference type="Pfam" id="PF12770">
    <property type="entry name" value="CHAT"/>
    <property type="match status" value="1"/>
</dbReference>
<dbReference type="InterPro" id="IPR024983">
    <property type="entry name" value="CHAT_dom"/>
</dbReference>
<evidence type="ECO:0000259" key="1">
    <source>
        <dbReference type="Pfam" id="PF12770"/>
    </source>
</evidence>
<keyword evidence="3" id="KW-1185">Reference proteome</keyword>
<protein>
    <recommendedName>
        <fullName evidence="1">CHAT domain-containing protein</fullName>
    </recommendedName>
</protein>
<evidence type="ECO:0000313" key="2">
    <source>
        <dbReference type="EMBL" id="KAF7503722.1"/>
    </source>
</evidence>
<dbReference type="EMBL" id="JAACFV010000165">
    <property type="protein sequence ID" value="KAF7503722.1"/>
    <property type="molecule type" value="Genomic_DNA"/>
</dbReference>
<gene>
    <name evidence="2" type="ORF">GJ744_003347</name>
</gene>
<dbReference type="Proteomes" id="UP000606974">
    <property type="component" value="Unassembled WGS sequence"/>
</dbReference>
<feature type="domain" description="CHAT" evidence="1">
    <location>
        <begin position="8"/>
        <end position="244"/>
    </location>
</feature>
<dbReference type="OrthoDB" id="9991317at2759"/>
<comment type="caution">
    <text evidence="2">The sequence shown here is derived from an EMBL/GenBank/DDBJ whole genome shotgun (WGS) entry which is preliminary data.</text>
</comment>
<evidence type="ECO:0000313" key="3">
    <source>
        <dbReference type="Proteomes" id="UP000606974"/>
    </source>
</evidence>
<accession>A0A8H7AAR8</accession>
<proteinExistence type="predicted"/>
<sequence>MQNTPGHTPLHFADREVAILRDICKAIPISPVDPGQHRHKIIAHLPHYSIFHFAGHGYTDSVDPLQSHLVVYDDTITVATLLEMNFRERSPFLAYLSACGTGRIKDDRFLDESIHLISACQLAGFRHVIGTLWEVNDELCVEMARVTYEGIRDRGMTDESVCLGLHKASRELRDSWLKSRDMANDRKRRDSTFVSNEYETGMTNIHDGNNGDSRLPRDGDLCIEDDQDHEEESPALWIPYVHFGV</sequence>
<organism evidence="2 3">
    <name type="scientific">Endocarpon pusillum</name>
    <dbReference type="NCBI Taxonomy" id="364733"/>
    <lineage>
        <taxon>Eukaryota</taxon>
        <taxon>Fungi</taxon>
        <taxon>Dikarya</taxon>
        <taxon>Ascomycota</taxon>
        <taxon>Pezizomycotina</taxon>
        <taxon>Eurotiomycetes</taxon>
        <taxon>Chaetothyriomycetidae</taxon>
        <taxon>Verrucariales</taxon>
        <taxon>Verrucariaceae</taxon>
        <taxon>Endocarpon</taxon>
    </lineage>
</organism>
<name>A0A8H7AAR8_9EURO</name>
<dbReference type="AlphaFoldDB" id="A0A8H7AAR8"/>